<dbReference type="FunFam" id="2.120.10.30:FF:000241">
    <property type="entry name" value="Low-density lipoprotein receptor-related protein 6"/>
    <property type="match status" value="1"/>
</dbReference>
<keyword evidence="5" id="KW-0325">Glycoprotein</keyword>
<feature type="repeat" description="LDL-receptor class B" evidence="6">
    <location>
        <begin position="467"/>
        <end position="510"/>
    </location>
</feature>
<dbReference type="InterPro" id="IPR011042">
    <property type="entry name" value="6-blade_b-propeller_TolB-like"/>
</dbReference>
<dbReference type="SUPFAM" id="SSF57196">
    <property type="entry name" value="EGF/Laminin"/>
    <property type="match status" value="2"/>
</dbReference>
<sequence length="654" mass="73719">MMAERGLLTLITFALLSISQGLENCTEPCLIYTVSNRIDAIELASSRVVNLVSNLTLPLDLDVHVSERTLYWSDSNQRVIKRMNMSSGVMKDIITEDHGYVGDLAVEWESRLLYWTDSFYHRIEVASLDGTKRKVLFSESLSYPAGIAVHPKKGWMFWTDVSRTTKIERANLAGFERTVLVDLTNSSQFWPNAISVDYTNDRIIWVDAWTGAVDSADFQGQNRRMVASQVPMYPYDFILHGDTLYWSDWVEDAIEMLNWTTGDYLGNFSAVVSGSVYGLGLLDKSRQPASAESQLCKIDNGGCSYLCLLTPNGSLCACPDGIPFSKDGKRCLAVSEITTFLLFTEGSNLRQMAFNATTSRRIPLKVPVSQPIALDFDFLEEKVYWTDITLGTISRAYLNGSSQETVVRGGLNNPYGLAVDPFGRNIYWTDSAEHVIEIASTDGLYRRVLIKDKLQNPRDIILDVTRGYMYWTDWGWDERIERADMDGTNRRVITRYGLLYPNGLTLDVSRNWLYWIDTSYGKLEVYEFPSNTRRTIIPAYREPFLTSPLGLTLYGSNFFWTDTHLNGIYRADRNTGGNASKVLSTSSRPALIHAYDRNMNITPVTDQCMNQNGGCSHFCILSTSGKKCMCSAGFYLQDDGKGCKGNKSKHPLHT</sequence>
<gene>
    <name evidence="8" type="ORF">pdam_00015731</name>
</gene>
<feature type="repeat" description="LDL-receptor class B" evidence="6">
    <location>
        <begin position="381"/>
        <end position="423"/>
    </location>
</feature>
<dbReference type="InterPro" id="IPR050778">
    <property type="entry name" value="Cueball_EGF_LRP_Nidogen"/>
</dbReference>
<organism evidence="8 9">
    <name type="scientific">Pocillopora damicornis</name>
    <name type="common">Cauliflower coral</name>
    <name type="synonym">Millepora damicornis</name>
    <dbReference type="NCBI Taxonomy" id="46731"/>
    <lineage>
        <taxon>Eukaryota</taxon>
        <taxon>Metazoa</taxon>
        <taxon>Cnidaria</taxon>
        <taxon>Anthozoa</taxon>
        <taxon>Hexacorallia</taxon>
        <taxon>Scleractinia</taxon>
        <taxon>Astrocoeniina</taxon>
        <taxon>Pocilloporidae</taxon>
        <taxon>Pocillopora</taxon>
    </lineage>
</organism>
<dbReference type="STRING" id="46731.A0A3M6UVA0"/>
<dbReference type="AlphaFoldDB" id="A0A3M6UVA0"/>
<comment type="caution">
    <text evidence="8">The sequence shown here is derived from an EMBL/GenBank/DDBJ whole genome shotgun (WGS) entry which is preliminary data.</text>
</comment>
<protein>
    <recommendedName>
        <fullName evidence="10">EGF-like domain-containing protein</fullName>
    </recommendedName>
</protein>
<dbReference type="SUPFAM" id="SSF63825">
    <property type="entry name" value="YWTD domain"/>
    <property type="match status" value="2"/>
</dbReference>
<keyword evidence="4" id="KW-1015">Disulfide bond</keyword>
<proteinExistence type="predicted"/>
<dbReference type="InterPro" id="IPR000033">
    <property type="entry name" value="LDLR_classB_rpt"/>
</dbReference>
<evidence type="ECO:0000256" key="4">
    <source>
        <dbReference type="ARBA" id="ARBA00023157"/>
    </source>
</evidence>
<dbReference type="OrthoDB" id="5979849at2759"/>
<feature type="repeat" description="LDL-receptor class B" evidence="6">
    <location>
        <begin position="424"/>
        <end position="466"/>
    </location>
</feature>
<dbReference type="Gene3D" id="2.120.10.30">
    <property type="entry name" value="TolB, C-terminal domain"/>
    <property type="match status" value="2"/>
</dbReference>
<dbReference type="PANTHER" id="PTHR46513">
    <property type="entry name" value="VITELLOGENIN RECEPTOR-LIKE PROTEIN-RELATED-RELATED"/>
    <property type="match status" value="1"/>
</dbReference>
<keyword evidence="2 7" id="KW-0732">Signal</keyword>
<feature type="signal peptide" evidence="7">
    <location>
        <begin position="1"/>
        <end position="21"/>
    </location>
</feature>
<dbReference type="Pfam" id="PF14670">
    <property type="entry name" value="FXa_inhibition"/>
    <property type="match status" value="2"/>
</dbReference>
<evidence type="ECO:0000256" key="2">
    <source>
        <dbReference type="ARBA" id="ARBA00022729"/>
    </source>
</evidence>
<evidence type="ECO:0000256" key="6">
    <source>
        <dbReference type="PROSITE-ProRule" id="PRU00461"/>
    </source>
</evidence>
<evidence type="ECO:0000313" key="8">
    <source>
        <dbReference type="EMBL" id="RMX57616.1"/>
    </source>
</evidence>
<reference evidence="8 9" key="1">
    <citation type="journal article" date="2018" name="Sci. Rep.">
        <title>Comparative analysis of the Pocillopora damicornis genome highlights role of immune system in coral evolution.</title>
        <authorList>
            <person name="Cunning R."/>
            <person name="Bay R.A."/>
            <person name="Gillette P."/>
            <person name="Baker A.C."/>
            <person name="Traylor-Knowles N."/>
        </authorList>
    </citation>
    <scope>NUCLEOTIDE SEQUENCE [LARGE SCALE GENOMIC DNA]</scope>
    <source>
        <strain evidence="8">RSMAS</strain>
        <tissue evidence="8">Whole animal</tissue>
    </source>
</reference>
<feature type="chain" id="PRO_5018310643" description="EGF-like domain-containing protein" evidence="7">
    <location>
        <begin position="22"/>
        <end position="654"/>
    </location>
</feature>
<dbReference type="FunFam" id="2.120.10.30:FF:000132">
    <property type="entry name" value="Uncharacterized protein"/>
    <property type="match status" value="1"/>
</dbReference>
<name>A0A3M6UVA0_POCDA</name>
<dbReference type="SMART" id="SM00135">
    <property type="entry name" value="LY"/>
    <property type="match status" value="10"/>
</dbReference>
<feature type="repeat" description="LDL-receptor class B" evidence="6">
    <location>
        <begin position="111"/>
        <end position="153"/>
    </location>
</feature>
<dbReference type="Proteomes" id="UP000275408">
    <property type="component" value="Unassembled WGS sequence"/>
</dbReference>
<dbReference type="Pfam" id="PF00058">
    <property type="entry name" value="Ldl_recept_b"/>
    <property type="match status" value="5"/>
</dbReference>
<dbReference type="PANTHER" id="PTHR46513:SF13">
    <property type="entry name" value="EGF-LIKE DOMAIN-CONTAINING PROTEIN"/>
    <property type="match status" value="1"/>
</dbReference>
<evidence type="ECO:0000256" key="5">
    <source>
        <dbReference type="ARBA" id="ARBA00023180"/>
    </source>
</evidence>
<evidence type="ECO:0008006" key="10">
    <source>
        <dbReference type="Google" id="ProtNLM"/>
    </source>
</evidence>
<feature type="repeat" description="LDL-receptor class B" evidence="6">
    <location>
        <begin position="154"/>
        <end position="200"/>
    </location>
</feature>
<keyword evidence="1" id="KW-0245">EGF-like domain</keyword>
<keyword evidence="9" id="KW-1185">Reference proteome</keyword>
<evidence type="ECO:0000313" key="9">
    <source>
        <dbReference type="Proteomes" id="UP000275408"/>
    </source>
</evidence>
<dbReference type="PROSITE" id="PS51120">
    <property type="entry name" value="LDLRB"/>
    <property type="match status" value="5"/>
</dbReference>
<keyword evidence="3" id="KW-0677">Repeat</keyword>
<evidence type="ECO:0000256" key="7">
    <source>
        <dbReference type="SAM" id="SignalP"/>
    </source>
</evidence>
<evidence type="ECO:0000256" key="3">
    <source>
        <dbReference type="ARBA" id="ARBA00022737"/>
    </source>
</evidence>
<accession>A0A3M6UVA0</accession>
<dbReference type="EMBL" id="RCHS01000628">
    <property type="protein sequence ID" value="RMX57616.1"/>
    <property type="molecule type" value="Genomic_DNA"/>
</dbReference>
<evidence type="ECO:0000256" key="1">
    <source>
        <dbReference type="ARBA" id="ARBA00022536"/>
    </source>
</evidence>